<organism evidence="2 3">
    <name type="scientific">Daphnia magna</name>
    <dbReference type="NCBI Taxonomy" id="35525"/>
    <lineage>
        <taxon>Eukaryota</taxon>
        <taxon>Metazoa</taxon>
        <taxon>Ecdysozoa</taxon>
        <taxon>Arthropoda</taxon>
        <taxon>Crustacea</taxon>
        <taxon>Branchiopoda</taxon>
        <taxon>Diplostraca</taxon>
        <taxon>Cladocera</taxon>
        <taxon>Anomopoda</taxon>
        <taxon>Daphniidae</taxon>
        <taxon>Daphnia</taxon>
    </lineage>
</organism>
<evidence type="ECO:0000256" key="1">
    <source>
        <dbReference type="SAM" id="MobiDB-lite"/>
    </source>
</evidence>
<dbReference type="Proteomes" id="UP001234178">
    <property type="component" value="Unassembled WGS sequence"/>
</dbReference>
<evidence type="ECO:0000313" key="3">
    <source>
        <dbReference type="Proteomes" id="UP001234178"/>
    </source>
</evidence>
<feature type="compositionally biased region" description="Basic and acidic residues" evidence="1">
    <location>
        <begin position="219"/>
        <end position="229"/>
    </location>
</feature>
<gene>
    <name evidence="2" type="ORF">OUZ56_008424</name>
</gene>
<feature type="region of interest" description="Disordered" evidence="1">
    <location>
        <begin position="201"/>
        <end position="245"/>
    </location>
</feature>
<accession>A0ABR0ACX0</accession>
<evidence type="ECO:0000313" key="2">
    <source>
        <dbReference type="EMBL" id="KAK4022983.1"/>
    </source>
</evidence>
<protein>
    <submittedName>
        <fullName evidence="2">Uncharacterized protein</fullName>
    </submittedName>
</protein>
<proteinExistence type="predicted"/>
<name>A0ABR0ACX0_9CRUS</name>
<dbReference type="EMBL" id="JAOYFB010000037">
    <property type="protein sequence ID" value="KAK4022983.1"/>
    <property type="molecule type" value="Genomic_DNA"/>
</dbReference>
<comment type="caution">
    <text evidence="2">The sequence shown here is derived from an EMBL/GenBank/DDBJ whole genome shotgun (WGS) entry which is preliminary data.</text>
</comment>
<reference evidence="2 3" key="1">
    <citation type="journal article" date="2023" name="Nucleic Acids Res.">
        <title>The hologenome of Daphnia magna reveals possible DNA methylation and microbiome-mediated evolution of the host genome.</title>
        <authorList>
            <person name="Chaturvedi A."/>
            <person name="Li X."/>
            <person name="Dhandapani V."/>
            <person name="Marshall H."/>
            <person name="Kissane S."/>
            <person name="Cuenca-Cambronero M."/>
            <person name="Asole G."/>
            <person name="Calvet F."/>
            <person name="Ruiz-Romero M."/>
            <person name="Marangio P."/>
            <person name="Guigo R."/>
            <person name="Rago D."/>
            <person name="Mirbahai L."/>
            <person name="Eastwood N."/>
            <person name="Colbourne J.K."/>
            <person name="Zhou J."/>
            <person name="Mallon E."/>
            <person name="Orsini L."/>
        </authorList>
    </citation>
    <scope>NUCLEOTIDE SEQUENCE [LARGE SCALE GENOMIC DNA]</scope>
    <source>
        <strain evidence="2">LRV0_1</strain>
    </source>
</reference>
<keyword evidence="3" id="KW-1185">Reference proteome</keyword>
<sequence>MCACVCGLCSAASCALIKQAERSADKQANGMRLDQCDVLAATDARKASSPNLKSLQDRLVRVGIAPVVYLNHEKPYNTEHDGIGNMTISYVIIVSYRIEFDNEARALIGIEFELIWERKFCFFPASKLWCNERDLIPGGGKRDHNNYKTREMKQSQTALVAKYRRTKTDPFKDGMRLYDASSLPEIVLAFSFTSQSDPDPLIQLTKRRRRSKYSIESNDEGKSEEHEEAPTPNGIQLLPTFTSNK</sequence>